<organism evidence="2">
    <name type="scientific">freshwater metagenome</name>
    <dbReference type="NCBI Taxonomy" id="449393"/>
    <lineage>
        <taxon>unclassified sequences</taxon>
        <taxon>metagenomes</taxon>
        <taxon>ecological metagenomes</taxon>
    </lineage>
</organism>
<feature type="compositionally biased region" description="Low complexity" evidence="1">
    <location>
        <begin position="10"/>
        <end position="21"/>
    </location>
</feature>
<dbReference type="Gene3D" id="3.40.50.10320">
    <property type="entry name" value="LmbE-like"/>
    <property type="match status" value="1"/>
</dbReference>
<dbReference type="AlphaFoldDB" id="A0A6J7ECE3"/>
<dbReference type="EMBL" id="CAFBLP010000031">
    <property type="protein sequence ID" value="CAB4880001.1"/>
    <property type="molecule type" value="Genomic_DNA"/>
</dbReference>
<dbReference type="PANTHER" id="PTHR12993:SF11">
    <property type="entry name" value="N-ACETYLGLUCOSAMINYL-PHOSPHATIDYLINOSITOL DE-N-ACETYLASE"/>
    <property type="match status" value="1"/>
</dbReference>
<dbReference type="InterPro" id="IPR024078">
    <property type="entry name" value="LmbE-like_dom_sf"/>
</dbReference>
<sequence length="263" mass="28402">MAANEPGQPALTSASSLAGGAPDWTSNLATPRSALAIGAHPDDVEFGCGATLAKWAADGCTVHHVVLTDGSKGTWDPDADTRALAAARQVEQRDAALRLAGTNRGQVMFLEQVDGELDSTLALRGQVARCIRLLQPDIVLGHDPWKRYRLHPDHRHAGLLACDAVVAARDPHFFREHGLAAHRPHTLLLWEADQPDHFEDVTGFIGTKLHALEAHTSQFQSTMKATSEDQLQAFRRRITDRLEGLGAAHGVGAAEIFKSITDL</sequence>
<gene>
    <name evidence="2" type="ORF">UFOPK3376_01418</name>
</gene>
<accession>A0A6J7ECE3</accession>
<dbReference type="GO" id="GO:0016811">
    <property type="term" value="F:hydrolase activity, acting on carbon-nitrogen (but not peptide) bonds, in linear amides"/>
    <property type="evidence" value="ECO:0007669"/>
    <property type="project" value="TreeGrafter"/>
</dbReference>
<reference evidence="2" key="1">
    <citation type="submission" date="2020-05" db="EMBL/GenBank/DDBJ databases">
        <authorList>
            <person name="Chiriac C."/>
            <person name="Salcher M."/>
            <person name="Ghai R."/>
            <person name="Kavagutti S V."/>
        </authorList>
    </citation>
    <scope>NUCLEOTIDE SEQUENCE</scope>
</reference>
<dbReference type="InterPro" id="IPR003737">
    <property type="entry name" value="GlcNAc_PI_deacetylase-related"/>
</dbReference>
<name>A0A6J7ECE3_9ZZZZ</name>
<feature type="region of interest" description="Disordered" evidence="1">
    <location>
        <begin position="1"/>
        <end position="25"/>
    </location>
</feature>
<protein>
    <submittedName>
        <fullName evidence="2">Unannotated protein</fullName>
    </submittedName>
</protein>
<evidence type="ECO:0000256" key="1">
    <source>
        <dbReference type="SAM" id="MobiDB-lite"/>
    </source>
</evidence>
<dbReference type="SUPFAM" id="SSF102588">
    <property type="entry name" value="LmbE-like"/>
    <property type="match status" value="1"/>
</dbReference>
<proteinExistence type="predicted"/>
<dbReference type="Pfam" id="PF02585">
    <property type="entry name" value="PIG-L"/>
    <property type="match status" value="1"/>
</dbReference>
<evidence type="ECO:0000313" key="2">
    <source>
        <dbReference type="EMBL" id="CAB4880001.1"/>
    </source>
</evidence>
<dbReference type="PANTHER" id="PTHR12993">
    <property type="entry name" value="N-ACETYLGLUCOSAMINYL-PHOSPHATIDYLINOSITOL DE-N-ACETYLASE-RELATED"/>
    <property type="match status" value="1"/>
</dbReference>